<dbReference type="EMBL" id="KB206467">
    <property type="protein sequence ID" value="ELP91501.1"/>
    <property type="molecule type" value="Genomic_DNA"/>
</dbReference>
<evidence type="ECO:0000256" key="1">
    <source>
        <dbReference type="SAM" id="MobiDB-lite"/>
    </source>
</evidence>
<keyword evidence="2" id="KW-0732">Signal</keyword>
<accession>A0A0A1UFB1</accession>
<feature type="region of interest" description="Disordered" evidence="1">
    <location>
        <begin position="190"/>
        <end position="238"/>
    </location>
</feature>
<dbReference type="AlphaFoldDB" id="A0A0A1UFB1"/>
<name>A0A0A1UFB1_ENTIV</name>
<dbReference type="KEGG" id="eiv:EIN_511940"/>
<feature type="signal peptide" evidence="2">
    <location>
        <begin position="1"/>
        <end position="20"/>
    </location>
</feature>
<feature type="compositionally biased region" description="Basic and acidic residues" evidence="1">
    <location>
        <begin position="197"/>
        <end position="219"/>
    </location>
</feature>
<dbReference type="GeneID" id="14890476"/>
<dbReference type="Proteomes" id="UP000014680">
    <property type="component" value="Unassembled WGS sequence"/>
</dbReference>
<feature type="compositionally biased region" description="Low complexity" evidence="1">
    <location>
        <begin position="227"/>
        <end position="238"/>
    </location>
</feature>
<dbReference type="RefSeq" id="XP_004258272.1">
    <property type="nucleotide sequence ID" value="XM_004258224.1"/>
</dbReference>
<gene>
    <name evidence="3" type="ORF">EIN_511940</name>
</gene>
<evidence type="ECO:0000313" key="4">
    <source>
        <dbReference type="Proteomes" id="UP000014680"/>
    </source>
</evidence>
<protein>
    <submittedName>
        <fullName evidence="3">Uncharacterized protein</fullName>
    </submittedName>
</protein>
<organism evidence="3 4">
    <name type="scientific">Entamoeba invadens IP1</name>
    <dbReference type="NCBI Taxonomy" id="370355"/>
    <lineage>
        <taxon>Eukaryota</taxon>
        <taxon>Amoebozoa</taxon>
        <taxon>Evosea</taxon>
        <taxon>Archamoebae</taxon>
        <taxon>Mastigamoebida</taxon>
        <taxon>Entamoebidae</taxon>
        <taxon>Entamoeba</taxon>
    </lineage>
</organism>
<proteinExistence type="predicted"/>
<evidence type="ECO:0000256" key="2">
    <source>
        <dbReference type="SAM" id="SignalP"/>
    </source>
</evidence>
<evidence type="ECO:0000313" key="3">
    <source>
        <dbReference type="EMBL" id="ELP91501.1"/>
    </source>
</evidence>
<reference evidence="3 4" key="1">
    <citation type="submission" date="2012-10" db="EMBL/GenBank/DDBJ databases">
        <authorList>
            <person name="Zafar N."/>
            <person name="Inman J."/>
            <person name="Hall N."/>
            <person name="Lorenzi H."/>
            <person name="Caler E."/>
        </authorList>
    </citation>
    <scope>NUCLEOTIDE SEQUENCE [LARGE SCALE GENOMIC DNA]</scope>
    <source>
        <strain evidence="3 4">IP1</strain>
    </source>
</reference>
<feature type="chain" id="PRO_5001980528" evidence="2">
    <location>
        <begin position="21"/>
        <end position="256"/>
    </location>
</feature>
<sequence>MLVIFLFVTTSLGRIDFALGAGSDCYSYGDFRLYKRDMCKRTETGSVIYTADKTGMYMIEKKFASKDCSGTPTVQDAKFEYSFMIPKRVDYVGFTSDKNEGCQLKDKIDGVYHSSRCYHALGFYKYEIATENGKHYLMKRSYNTVDCLPRDFDNSYTEKTLCNVCVNGVLTMCYGVDGVPAYVDFTKETADQSTDIEPSKTPEESKTPEQSKTPEENKSEGSTTTSENGEQNNNNNGEDNAFKTLVLLVFVIATMF</sequence>
<keyword evidence="4" id="KW-1185">Reference proteome</keyword>
<dbReference type="VEuPathDB" id="AmoebaDB:EIN_511940"/>